<protein>
    <submittedName>
        <fullName evidence="2">Uncharacterized protein</fullName>
    </submittedName>
</protein>
<proteinExistence type="predicted"/>
<gene>
    <name evidence="2" type="ORF">H5410_037264</name>
</gene>
<sequence length="212" mass="24341">MSTHSLGHHSSGLGFVTSLSGKPKTHGKGRRMEKTHFQLGEDEILLSLSLPQNPVQTLEKISKNILFYSNNNNNGLELLKLITRLRIREQRAEFVLSVNRQRFLAMLMLQLLRSFQFFCSFLRLSAHASTKTNLSSTVQKECLKQCYRRLNHECTHQNQFTYARINCLLKDLSCDTQLPKILMLAILATCASSRSTKKVDQFKIRKPMQCSH</sequence>
<feature type="compositionally biased region" description="Low complexity" evidence="1">
    <location>
        <begin position="1"/>
        <end position="14"/>
    </location>
</feature>
<comment type="caution">
    <text evidence="2">The sequence shown here is derived from an EMBL/GenBank/DDBJ whole genome shotgun (WGS) entry which is preliminary data.</text>
</comment>
<evidence type="ECO:0000313" key="3">
    <source>
        <dbReference type="Proteomes" id="UP000824120"/>
    </source>
</evidence>
<dbReference type="AlphaFoldDB" id="A0A9J5Y906"/>
<reference evidence="2 3" key="1">
    <citation type="submission" date="2020-09" db="EMBL/GenBank/DDBJ databases">
        <title>De no assembly of potato wild relative species, Solanum commersonii.</title>
        <authorList>
            <person name="Cho K."/>
        </authorList>
    </citation>
    <scope>NUCLEOTIDE SEQUENCE [LARGE SCALE GENOMIC DNA]</scope>
    <source>
        <strain evidence="2">LZ3.2</strain>
        <tissue evidence="2">Leaf</tissue>
    </source>
</reference>
<organism evidence="2 3">
    <name type="scientific">Solanum commersonii</name>
    <name type="common">Commerson's wild potato</name>
    <name type="synonym">Commerson's nightshade</name>
    <dbReference type="NCBI Taxonomy" id="4109"/>
    <lineage>
        <taxon>Eukaryota</taxon>
        <taxon>Viridiplantae</taxon>
        <taxon>Streptophyta</taxon>
        <taxon>Embryophyta</taxon>
        <taxon>Tracheophyta</taxon>
        <taxon>Spermatophyta</taxon>
        <taxon>Magnoliopsida</taxon>
        <taxon>eudicotyledons</taxon>
        <taxon>Gunneridae</taxon>
        <taxon>Pentapetalae</taxon>
        <taxon>asterids</taxon>
        <taxon>lamiids</taxon>
        <taxon>Solanales</taxon>
        <taxon>Solanaceae</taxon>
        <taxon>Solanoideae</taxon>
        <taxon>Solaneae</taxon>
        <taxon>Solanum</taxon>
    </lineage>
</organism>
<evidence type="ECO:0000256" key="1">
    <source>
        <dbReference type="SAM" id="MobiDB-lite"/>
    </source>
</evidence>
<dbReference type="EMBL" id="JACXVP010000007">
    <property type="protein sequence ID" value="KAG5596032.1"/>
    <property type="molecule type" value="Genomic_DNA"/>
</dbReference>
<accession>A0A9J5Y906</accession>
<dbReference type="Proteomes" id="UP000824120">
    <property type="component" value="Chromosome 7"/>
</dbReference>
<evidence type="ECO:0000313" key="2">
    <source>
        <dbReference type="EMBL" id="KAG5596032.1"/>
    </source>
</evidence>
<keyword evidence="3" id="KW-1185">Reference proteome</keyword>
<feature type="region of interest" description="Disordered" evidence="1">
    <location>
        <begin position="1"/>
        <end position="29"/>
    </location>
</feature>
<name>A0A9J5Y906_SOLCO</name>